<feature type="signal peptide" evidence="1">
    <location>
        <begin position="1"/>
        <end position="21"/>
    </location>
</feature>
<dbReference type="Pfam" id="PF24476">
    <property type="entry name" value="DUF7580"/>
    <property type="match status" value="1"/>
</dbReference>
<evidence type="ECO:0000313" key="4">
    <source>
        <dbReference type="Proteomes" id="UP000664203"/>
    </source>
</evidence>
<dbReference type="InterPro" id="IPR056002">
    <property type="entry name" value="DUF7580"/>
</dbReference>
<name>A0A8H3IY00_9LECA</name>
<evidence type="ECO:0000259" key="2">
    <source>
        <dbReference type="Pfam" id="PF24476"/>
    </source>
</evidence>
<keyword evidence="4" id="KW-1185">Reference proteome</keyword>
<keyword evidence="1" id="KW-0732">Signal</keyword>
<dbReference type="Proteomes" id="UP000664203">
    <property type="component" value="Unassembled WGS sequence"/>
</dbReference>
<gene>
    <name evidence="3" type="ORF">ALECFALPRED_007303</name>
</gene>
<feature type="domain" description="DUF7580" evidence="2">
    <location>
        <begin position="196"/>
        <end position="605"/>
    </location>
</feature>
<dbReference type="PANTHER" id="PTHR35186:SF4">
    <property type="entry name" value="PRION-INHIBITION AND PROPAGATION HELO DOMAIN-CONTAINING PROTEIN"/>
    <property type="match status" value="1"/>
</dbReference>
<sequence length="610" mass="69122">MITGVETAGLVLAIFPLLVSALEHYQEGFESLSDWWKFRTEFLGFVHVIGRQAILFDENLEELLSPIITSDAEMDTLLRDPTGPSWRHAELEAKLRRRLPKSYQSYRNTIDDMKETMDALQKKLGIQNGKLTWTDGAKRIKWEYEFRRIKYVLSKKKREKLVGDLTANNEELQKLFTSSERLAPLRKRRRTPNAFKRIREQACGLYSVLATGWKCQCTDATPPHQANLLLEKRIDTFDRDRRAEMADPSAAQLRVLFLLRTESRRFPLSWQDTEIKLIEAEGGHLLSLTSTNITTSTAVMLTDVENAFEERAPDYLQPFKKSTKKVAFPQITIQSPPGSKGPNVPDLIEIADLCEAVRKAHRETCDGPLGYLRDTQDRRHAFYPSIQPARFSKNAETVTLASLLSKSTSSNNTDLKGAVSMALSRLERYSIAVTLASSLLQLYSSPWIGETWSKYDIYFLIAAEGSPRPILVDKPYITRRFTSHSPQSSAISVSEQTGRNASTKSIQALGIMLLELCFGEAIEDQPIRSKYLGPDGRPNDMTDFCTAQHWLQHDALGEGGPEYSETIRRCLFCAFGPKSTDLEDDELRSAIYSEVVEPLEVAVRQFNSKM</sequence>
<proteinExistence type="predicted"/>
<accession>A0A8H3IY00</accession>
<evidence type="ECO:0000313" key="3">
    <source>
        <dbReference type="EMBL" id="CAF9937598.1"/>
    </source>
</evidence>
<dbReference type="PANTHER" id="PTHR35186">
    <property type="entry name" value="ANK_REP_REGION DOMAIN-CONTAINING PROTEIN"/>
    <property type="match status" value="1"/>
</dbReference>
<organism evidence="3 4">
    <name type="scientific">Alectoria fallacina</name>
    <dbReference type="NCBI Taxonomy" id="1903189"/>
    <lineage>
        <taxon>Eukaryota</taxon>
        <taxon>Fungi</taxon>
        <taxon>Dikarya</taxon>
        <taxon>Ascomycota</taxon>
        <taxon>Pezizomycotina</taxon>
        <taxon>Lecanoromycetes</taxon>
        <taxon>OSLEUM clade</taxon>
        <taxon>Lecanoromycetidae</taxon>
        <taxon>Lecanorales</taxon>
        <taxon>Lecanorineae</taxon>
        <taxon>Parmeliaceae</taxon>
        <taxon>Alectoria</taxon>
    </lineage>
</organism>
<protein>
    <recommendedName>
        <fullName evidence="2">DUF7580 domain-containing protein</fullName>
    </recommendedName>
</protein>
<feature type="chain" id="PRO_5034354037" description="DUF7580 domain-containing protein" evidence="1">
    <location>
        <begin position="22"/>
        <end position="610"/>
    </location>
</feature>
<reference evidence="3" key="1">
    <citation type="submission" date="2021-03" db="EMBL/GenBank/DDBJ databases">
        <authorList>
            <person name="Tagirdzhanova G."/>
        </authorList>
    </citation>
    <scope>NUCLEOTIDE SEQUENCE</scope>
</reference>
<dbReference type="AlphaFoldDB" id="A0A8H3IY00"/>
<evidence type="ECO:0000256" key="1">
    <source>
        <dbReference type="SAM" id="SignalP"/>
    </source>
</evidence>
<dbReference type="OrthoDB" id="3565018at2759"/>
<comment type="caution">
    <text evidence="3">The sequence shown here is derived from an EMBL/GenBank/DDBJ whole genome shotgun (WGS) entry which is preliminary data.</text>
</comment>
<dbReference type="EMBL" id="CAJPDR010000479">
    <property type="protein sequence ID" value="CAF9937598.1"/>
    <property type="molecule type" value="Genomic_DNA"/>
</dbReference>